<organism evidence="1 2">
    <name type="scientific">Dreissena polymorpha</name>
    <name type="common">Zebra mussel</name>
    <name type="synonym">Mytilus polymorpha</name>
    <dbReference type="NCBI Taxonomy" id="45954"/>
    <lineage>
        <taxon>Eukaryota</taxon>
        <taxon>Metazoa</taxon>
        <taxon>Spiralia</taxon>
        <taxon>Lophotrochozoa</taxon>
        <taxon>Mollusca</taxon>
        <taxon>Bivalvia</taxon>
        <taxon>Autobranchia</taxon>
        <taxon>Heteroconchia</taxon>
        <taxon>Euheterodonta</taxon>
        <taxon>Imparidentia</taxon>
        <taxon>Neoheterodontei</taxon>
        <taxon>Myida</taxon>
        <taxon>Dreissenoidea</taxon>
        <taxon>Dreissenidae</taxon>
        <taxon>Dreissena</taxon>
    </lineage>
</organism>
<evidence type="ECO:0000313" key="2">
    <source>
        <dbReference type="Proteomes" id="UP000828390"/>
    </source>
</evidence>
<gene>
    <name evidence="1" type="ORF">DPMN_049167</name>
</gene>
<dbReference type="EMBL" id="JAIWYP010000011">
    <property type="protein sequence ID" value="KAH3742424.1"/>
    <property type="molecule type" value="Genomic_DNA"/>
</dbReference>
<name>A0A9D4DCZ3_DREPO</name>
<protein>
    <submittedName>
        <fullName evidence="1">Uncharacterized protein</fullName>
    </submittedName>
</protein>
<reference evidence="1" key="2">
    <citation type="submission" date="2020-11" db="EMBL/GenBank/DDBJ databases">
        <authorList>
            <person name="McCartney M.A."/>
            <person name="Auch B."/>
            <person name="Kono T."/>
            <person name="Mallez S."/>
            <person name="Becker A."/>
            <person name="Gohl D.M."/>
            <person name="Silverstein K.A.T."/>
            <person name="Koren S."/>
            <person name="Bechman K.B."/>
            <person name="Herman A."/>
            <person name="Abrahante J.E."/>
            <person name="Garbe J."/>
        </authorList>
    </citation>
    <scope>NUCLEOTIDE SEQUENCE</scope>
    <source>
        <strain evidence="1">Duluth1</strain>
        <tissue evidence="1">Whole animal</tissue>
    </source>
</reference>
<evidence type="ECO:0000313" key="1">
    <source>
        <dbReference type="EMBL" id="KAH3742424.1"/>
    </source>
</evidence>
<comment type="caution">
    <text evidence="1">The sequence shown here is derived from an EMBL/GenBank/DDBJ whole genome shotgun (WGS) entry which is preliminary data.</text>
</comment>
<accession>A0A9D4DCZ3</accession>
<dbReference type="Proteomes" id="UP000828390">
    <property type="component" value="Unassembled WGS sequence"/>
</dbReference>
<sequence>MMDIPVFRNVRVVIEVNSGPSAEANSSGIPNATNVRRPLHRCGLSRLLANLNICQLPEGS</sequence>
<proteinExistence type="predicted"/>
<keyword evidence="2" id="KW-1185">Reference proteome</keyword>
<dbReference type="AlphaFoldDB" id="A0A9D4DCZ3"/>
<reference evidence="1" key="1">
    <citation type="journal article" date="2019" name="bioRxiv">
        <title>The Genome of the Zebra Mussel, Dreissena polymorpha: A Resource for Invasive Species Research.</title>
        <authorList>
            <person name="McCartney M.A."/>
            <person name="Auch B."/>
            <person name="Kono T."/>
            <person name="Mallez S."/>
            <person name="Zhang Y."/>
            <person name="Obille A."/>
            <person name="Becker A."/>
            <person name="Abrahante J.E."/>
            <person name="Garbe J."/>
            <person name="Badalamenti J.P."/>
            <person name="Herman A."/>
            <person name="Mangelson H."/>
            <person name="Liachko I."/>
            <person name="Sullivan S."/>
            <person name="Sone E.D."/>
            <person name="Koren S."/>
            <person name="Silverstein K.A.T."/>
            <person name="Beckman K.B."/>
            <person name="Gohl D.M."/>
        </authorList>
    </citation>
    <scope>NUCLEOTIDE SEQUENCE</scope>
    <source>
        <strain evidence="1">Duluth1</strain>
        <tissue evidence="1">Whole animal</tissue>
    </source>
</reference>